<dbReference type="InterPro" id="IPR015943">
    <property type="entry name" value="WD40/YVTN_repeat-like_dom_sf"/>
</dbReference>
<dbReference type="AlphaFoldDB" id="A0A4Y2VYF5"/>
<comment type="subcellular location">
    <subcellularLocation>
        <location evidence="1">Nucleus</location>
    </subcellularLocation>
</comment>
<dbReference type="OrthoDB" id="687049at2759"/>
<keyword evidence="1" id="KW-0227">DNA damage</keyword>
<dbReference type="Proteomes" id="UP000499080">
    <property type="component" value="Unassembled WGS sequence"/>
</dbReference>
<dbReference type="UniPathway" id="UPA00143"/>
<feature type="non-terminal residue" evidence="2">
    <location>
        <position position="150"/>
    </location>
</feature>
<evidence type="ECO:0000313" key="3">
    <source>
        <dbReference type="Proteomes" id="UP000499080"/>
    </source>
</evidence>
<dbReference type="GO" id="GO:0071006">
    <property type="term" value="C:U2-type catalytic step 1 spliceosome"/>
    <property type="evidence" value="ECO:0007669"/>
    <property type="project" value="TreeGrafter"/>
</dbReference>
<comment type="caution">
    <text evidence="2">The sequence shown here is derived from an EMBL/GenBank/DDBJ whole genome shotgun (WGS) entry which is preliminary data.</text>
</comment>
<organism evidence="2 3">
    <name type="scientific">Araneus ventricosus</name>
    <name type="common">Orbweaver spider</name>
    <name type="synonym">Epeira ventricosa</name>
    <dbReference type="NCBI Taxonomy" id="182803"/>
    <lineage>
        <taxon>Eukaryota</taxon>
        <taxon>Metazoa</taxon>
        <taxon>Ecdysozoa</taxon>
        <taxon>Arthropoda</taxon>
        <taxon>Chelicerata</taxon>
        <taxon>Arachnida</taxon>
        <taxon>Araneae</taxon>
        <taxon>Araneomorphae</taxon>
        <taxon>Entelegynae</taxon>
        <taxon>Araneoidea</taxon>
        <taxon>Araneidae</taxon>
        <taxon>Araneus</taxon>
    </lineage>
</organism>
<sequence length="150" mass="16194">MNRTLATLKPQAGIVAAPMEPKPQYGVEAGGVADQPVEEAGMTPEVIQKLQDKATLLTTERKKRGKSVPEELVKPEQVRQFQTLASHPGLHSASVPGILSMDVCPTDTSKILTGGNDKNAAIFNKDTEQVITILKGHTKKVTSVIYHPEE</sequence>
<protein>
    <recommendedName>
        <fullName evidence="1">Pre-mRNA-processing factor 19</fullName>
        <ecNumber evidence="1">2.3.2.27</ecNumber>
    </recommendedName>
</protein>
<dbReference type="GO" id="GO:0061630">
    <property type="term" value="F:ubiquitin protein ligase activity"/>
    <property type="evidence" value="ECO:0007669"/>
    <property type="project" value="UniProtKB-UniRule"/>
</dbReference>
<keyword evidence="1" id="KW-0833">Ubl conjugation pathway</keyword>
<dbReference type="EMBL" id="BGPR01053630">
    <property type="protein sequence ID" value="GBO30463.1"/>
    <property type="molecule type" value="Genomic_DNA"/>
</dbReference>
<accession>A0A4Y2VYF5</accession>
<dbReference type="GO" id="GO:0070534">
    <property type="term" value="P:protein K63-linked ubiquitination"/>
    <property type="evidence" value="ECO:0007669"/>
    <property type="project" value="UniProtKB-UniRule"/>
</dbReference>
<dbReference type="SUPFAM" id="SSF50978">
    <property type="entry name" value="WD40 repeat-like"/>
    <property type="match status" value="1"/>
</dbReference>
<gene>
    <name evidence="2" type="primary">Prpf19_1</name>
    <name evidence="2" type="ORF">AVEN_159141_1</name>
</gene>
<proteinExistence type="inferred from homology"/>
<name>A0A4Y2VYF5_ARAVE</name>
<evidence type="ECO:0000313" key="2">
    <source>
        <dbReference type="EMBL" id="GBO30463.1"/>
    </source>
</evidence>
<comment type="pathway">
    <text evidence="1">Protein modification; protein ubiquitination.</text>
</comment>
<keyword evidence="3" id="KW-1185">Reference proteome</keyword>
<dbReference type="EC" id="2.3.2.27" evidence="1"/>
<comment type="function">
    <text evidence="1">Ubiquitin-protein ligase which is mainly involved pre-mRNA splicing and DNA repair. Required for pre-mRNA splicing as component of the spliceosome.</text>
</comment>
<dbReference type="GO" id="GO:0000974">
    <property type="term" value="C:Prp19 complex"/>
    <property type="evidence" value="ECO:0007669"/>
    <property type="project" value="UniProtKB-UniRule"/>
</dbReference>
<reference evidence="2 3" key="1">
    <citation type="journal article" date="2019" name="Sci. Rep.">
        <title>Orb-weaving spider Araneus ventricosus genome elucidates the spidroin gene catalogue.</title>
        <authorList>
            <person name="Kono N."/>
            <person name="Nakamura H."/>
            <person name="Ohtoshi R."/>
            <person name="Moran D.A.P."/>
            <person name="Shinohara A."/>
            <person name="Yoshida Y."/>
            <person name="Fujiwara M."/>
            <person name="Mori M."/>
            <person name="Tomita M."/>
            <person name="Arakawa K."/>
        </authorList>
    </citation>
    <scope>NUCLEOTIDE SEQUENCE [LARGE SCALE GENOMIC DNA]</scope>
</reference>
<dbReference type="GO" id="GO:0000398">
    <property type="term" value="P:mRNA splicing, via spliceosome"/>
    <property type="evidence" value="ECO:0007669"/>
    <property type="project" value="InterPro"/>
</dbReference>
<dbReference type="GO" id="GO:0006281">
    <property type="term" value="P:DNA repair"/>
    <property type="evidence" value="ECO:0007669"/>
    <property type="project" value="UniProtKB-KW"/>
</dbReference>
<keyword evidence="1" id="KW-0508">mRNA splicing</keyword>
<dbReference type="Gene3D" id="2.130.10.10">
    <property type="entry name" value="YVTN repeat-like/Quinoprotein amine dehydrogenase"/>
    <property type="match status" value="1"/>
</dbReference>
<comment type="subunit">
    <text evidence="1">Homotetramer.</text>
</comment>
<comment type="catalytic activity">
    <reaction evidence="1">
        <text>S-ubiquitinyl-[E2 ubiquitin-conjugating enzyme]-L-cysteine + [acceptor protein]-L-lysine = [E2 ubiquitin-conjugating enzyme]-L-cysteine + N(6)-ubiquitinyl-[acceptor protein]-L-lysine.</text>
        <dbReference type="EC" id="2.3.2.27"/>
    </reaction>
</comment>
<keyword evidence="1" id="KW-0234">DNA repair</keyword>
<keyword evidence="1" id="KW-0507">mRNA processing</keyword>
<dbReference type="InterPro" id="IPR036322">
    <property type="entry name" value="WD40_repeat_dom_sf"/>
</dbReference>
<dbReference type="GO" id="GO:0005737">
    <property type="term" value="C:cytoplasm"/>
    <property type="evidence" value="ECO:0007669"/>
    <property type="project" value="TreeGrafter"/>
</dbReference>
<keyword evidence="1" id="KW-0808">Transferase</keyword>
<keyword evidence="1" id="KW-0539">Nucleus</keyword>
<dbReference type="PANTHER" id="PTHR43995:SF1">
    <property type="entry name" value="PRE-MRNA-PROCESSING FACTOR 19"/>
    <property type="match status" value="1"/>
</dbReference>
<evidence type="ECO:0000256" key="1">
    <source>
        <dbReference type="RuleBase" id="RU367101"/>
    </source>
</evidence>
<comment type="similarity">
    <text evidence="1">Belongs to the WD repeat PRP19 family.</text>
</comment>
<keyword evidence="1" id="KW-0747">Spliceosome</keyword>
<dbReference type="InterPro" id="IPR038959">
    <property type="entry name" value="Prp19"/>
</dbReference>
<dbReference type="PANTHER" id="PTHR43995">
    <property type="entry name" value="PRE-MRNA-PROCESSING FACTOR 19"/>
    <property type="match status" value="1"/>
</dbReference>